<keyword evidence="3" id="KW-1185">Reference proteome</keyword>
<organism evidence="2 3">
    <name type="scientific">Arthrobacter phage Colucci</name>
    <dbReference type="NCBI Taxonomy" id="2015834"/>
    <lineage>
        <taxon>Viruses</taxon>
        <taxon>Duplodnaviria</taxon>
        <taxon>Heunggongvirae</taxon>
        <taxon>Uroviricota</taxon>
        <taxon>Caudoviricetes</taxon>
        <taxon>Klausavirus</taxon>
        <taxon>Klausavirus colucci</taxon>
    </lineage>
</organism>
<accession>A0A286N2T3</accession>
<feature type="region of interest" description="Disordered" evidence="1">
    <location>
        <begin position="1"/>
        <end position="40"/>
    </location>
</feature>
<evidence type="ECO:0000313" key="2">
    <source>
        <dbReference type="EMBL" id="ASX98690.1"/>
    </source>
</evidence>
<sequence>MTETTETTYGTIPAAPVAADAPAPAFYTPQHTEPEDREETPLDALRAEAKKSLERFVTWKVDGRDGWAATFSTIIEPEDVKRYQKNAQGKRKNVQDADQIVAAGQPLVENNRAILRNGKKVAASDGTDLTFGHNEFQELFGGTGALDAVRAFLGAGQLLSWGGALFEEAGYGAEVEAVDPLKS</sequence>
<protein>
    <submittedName>
        <fullName evidence="2">Uncharacterized protein</fullName>
    </submittedName>
</protein>
<dbReference type="Proteomes" id="UP000225683">
    <property type="component" value="Genome"/>
</dbReference>
<evidence type="ECO:0000313" key="3">
    <source>
        <dbReference type="Proteomes" id="UP000225683"/>
    </source>
</evidence>
<evidence type="ECO:0000256" key="1">
    <source>
        <dbReference type="SAM" id="MobiDB-lite"/>
    </source>
</evidence>
<dbReference type="RefSeq" id="YP_009610033.1">
    <property type="nucleotide sequence ID" value="NC_042000.1"/>
</dbReference>
<name>A0A286N2T3_9CAUD</name>
<gene>
    <name evidence="2" type="primary">19</name>
    <name evidence="2" type="ORF">SEA_COLUCCI_19</name>
</gene>
<feature type="compositionally biased region" description="Low complexity" evidence="1">
    <location>
        <begin position="1"/>
        <end position="25"/>
    </location>
</feature>
<reference evidence="2 3" key="1">
    <citation type="submission" date="2017-06" db="EMBL/GenBank/DDBJ databases">
        <authorList>
            <person name="Conboy A.J."/>
            <person name="Conboy D.B."/>
            <person name="Kulkosky J."/>
            <person name="Cross T."/>
            <person name="Moy E.A."/>
            <person name="Stoner T.H."/>
            <person name="Garlena R.A."/>
            <person name="Russell D.A."/>
            <person name="Pope W.H."/>
            <person name="Jacobs-Sera D."/>
            <person name="Hatfull G.F."/>
        </authorList>
    </citation>
    <scope>NUCLEOTIDE SEQUENCE [LARGE SCALE GENOMIC DNA]</scope>
</reference>
<dbReference type="OrthoDB" id="18257at10239"/>
<dbReference type="KEGG" id="vg:40086121"/>
<proteinExistence type="predicted"/>
<dbReference type="GeneID" id="40086121"/>
<dbReference type="EMBL" id="MF185718">
    <property type="protein sequence ID" value="ASX98690.1"/>
    <property type="molecule type" value="Genomic_DNA"/>
</dbReference>